<proteinExistence type="predicted"/>
<evidence type="ECO:0000256" key="1">
    <source>
        <dbReference type="SAM" id="MobiDB-lite"/>
    </source>
</evidence>
<name>A0A937X4S4_9BACT</name>
<comment type="caution">
    <text evidence="2">The sequence shown here is derived from an EMBL/GenBank/DDBJ whole genome shotgun (WGS) entry which is preliminary data.</text>
</comment>
<evidence type="ECO:0000313" key="3">
    <source>
        <dbReference type="Proteomes" id="UP000703893"/>
    </source>
</evidence>
<organism evidence="2 3">
    <name type="scientific">Candidatus Tanganyikabacteria bacterium</name>
    <dbReference type="NCBI Taxonomy" id="2961651"/>
    <lineage>
        <taxon>Bacteria</taxon>
        <taxon>Bacillati</taxon>
        <taxon>Candidatus Sericytochromatia</taxon>
        <taxon>Candidatus Tanganyikabacteria</taxon>
    </lineage>
</organism>
<dbReference type="AlphaFoldDB" id="A0A937X4S4"/>
<dbReference type="Proteomes" id="UP000703893">
    <property type="component" value="Unassembled WGS sequence"/>
</dbReference>
<reference evidence="2 3" key="1">
    <citation type="submission" date="2019-03" db="EMBL/GenBank/DDBJ databases">
        <title>Lake Tanganyika Metagenome-Assembled Genomes (MAGs).</title>
        <authorList>
            <person name="Tran P."/>
        </authorList>
    </citation>
    <scope>NUCLEOTIDE SEQUENCE [LARGE SCALE GENOMIC DNA]</scope>
    <source>
        <strain evidence="2">K_DeepCast_65m_m2_236</strain>
    </source>
</reference>
<feature type="compositionally biased region" description="Pro residues" evidence="1">
    <location>
        <begin position="26"/>
        <end position="42"/>
    </location>
</feature>
<evidence type="ECO:0000313" key="2">
    <source>
        <dbReference type="EMBL" id="MBM3274345.1"/>
    </source>
</evidence>
<dbReference type="EMBL" id="VGJX01000187">
    <property type="protein sequence ID" value="MBM3274345.1"/>
    <property type="molecule type" value="Genomic_DNA"/>
</dbReference>
<feature type="region of interest" description="Disordered" evidence="1">
    <location>
        <begin position="1"/>
        <end position="112"/>
    </location>
</feature>
<protein>
    <submittedName>
        <fullName evidence="2">Uncharacterized protein</fullName>
    </submittedName>
</protein>
<feature type="non-terminal residue" evidence="2">
    <location>
        <position position="112"/>
    </location>
</feature>
<gene>
    <name evidence="2" type="ORF">FJZ00_04290</name>
</gene>
<sequence length="112" mass="11816">MASPVTARLSATSQLLKPIKPKRPIAAPPSPILPPGNPPGPMPGTQVMQTRMWPSDDAGQGPKPGAPKPKWPPIVLKPLPRPSEVAIKLPPSKLPPIALPGPLKTLRFPSDD</sequence>
<accession>A0A937X4S4</accession>